<evidence type="ECO:0000256" key="1">
    <source>
        <dbReference type="ARBA" id="ARBA00004651"/>
    </source>
</evidence>
<evidence type="ECO:0008006" key="11">
    <source>
        <dbReference type="Google" id="ProtNLM"/>
    </source>
</evidence>
<keyword evidence="4 6" id="KW-1133">Transmembrane helix</keyword>
<keyword evidence="2" id="KW-1003">Cell membrane</keyword>
<dbReference type="EMBL" id="BAAFGK010000003">
    <property type="protein sequence ID" value="GAB0056576.1"/>
    <property type="molecule type" value="Genomic_DNA"/>
</dbReference>
<evidence type="ECO:0000313" key="9">
    <source>
        <dbReference type="EMBL" id="GAB0056576.1"/>
    </source>
</evidence>
<keyword evidence="5 6" id="KW-0472">Membrane</keyword>
<evidence type="ECO:0000259" key="8">
    <source>
        <dbReference type="Pfam" id="PF13240"/>
    </source>
</evidence>
<feature type="transmembrane region" description="Helical" evidence="6">
    <location>
        <begin position="59"/>
        <end position="77"/>
    </location>
</feature>
<evidence type="ECO:0000256" key="4">
    <source>
        <dbReference type="ARBA" id="ARBA00022989"/>
    </source>
</evidence>
<feature type="domain" description="RDD" evidence="7">
    <location>
        <begin position="44"/>
        <end position="178"/>
    </location>
</feature>
<evidence type="ECO:0000256" key="2">
    <source>
        <dbReference type="ARBA" id="ARBA00022475"/>
    </source>
</evidence>
<dbReference type="Proteomes" id="UP001628193">
    <property type="component" value="Unassembled WGS sequence"/>
</dbReference>
<dbReference type="InterPro" id="IPR010432">
    <property type="entry name" value="RDD"/>
</dbReference>
<protein>
    <recommendedName>
        <fullName evidence="11">Membrane protein containing RDD domain protein</fullName>
    </recommendedName>
</protein>
<dbReference type="PANTHER" id="PTHR36115">
    <property type="entry name" value="PROLINE-RICH ANTIGEN HOMOLOG-RELATED"/>
    <property type="match status" value="1"/>
</dbReference>
<feature type="transmembrane region" description="Helical" evidence="6">
    <location>
        <begin position="147"/>
        <end position="166"/>
    </location>
</feature>
<evidence type="ECO:0000256" key="3">
    <source>
        <dbReference type="ARBA" id="ARBA00022692"/>
    </source>
</evidence>
<dbReference type="RefSeq" id="WP_420904301.1">
    <property type="nucleotide sequence ID" value="NZ_BAAFGK010000003.1"/>
</dbReference>
<accession>A0ABQ0C6R5</accession>
<organism evidence="9 10">
    <name type="scientific">Candidatus Magnetaquiglobus chichijimensis</name>
    <dbReference type="NCBI Taxonomy" id="3141448"/>
    <lineage>
        <taxon>Bacteria</taxon>
        <taxon>Pseudomonadati</taxon>
        <taxon>Pseudomonadota</taxon>
        <taxon>Magnetococcia</taxon>
        <taxon>Magnetococcales</taxon>
        <taxon>Candidatus Magnetaquicoccaceae</taxon>
        <taxon>Candidatus Magnetaquiglobus</taxon>
    </lineage>
</organism>
<dbReference type="InterPro" id="IPR051791">
    <property type="entry name" value="Pra-immunoreactive"/>
</dbReference>
<sequence length="188" mass="20503">MFCTHCGTKNESDAKFCTQCGGLMVAPATSSVTSPTTEIPTIRYAGFWFRVLASLVDTLLSQIVTIALAFPLGFALGASLAESHTQDEIISIAGVSGYLLGILVNWLWFTVGESSHWQASLGKKMFGLQVTDEQGQRIGFGRANARYWSKILSVLLLFIGFIMVAFTKRKQGLHDKIADTLVIHRPAS</sequence>
<comment type="caution">
    <text evidence="9">The sequence shown here is derived from an EMBL/GenBank/DDBJ whole genome shotgun (WGS) entry which is preliminary data.</text>
</comment>
<gene>
    <name evidence="9" type="ORF">SIID45300_00884</name>
</gene>
<comment type="subcellular location">
    <subcellularLocation>
        <location evidence="1">Cell membrane</location>
        <topology evidence="1">Multi-pass membrane protein</topology>
    </subcellularLocation>
</comment>
<feature type="domain" description="Zinc-ribbon" evidence="8">
    <location>
        <begin position="2"/>
        <end position="21"/>
    </location>
</feature>
<dbReference type="PANTHER" id="PTHR36115:SF4">
    <property type="entry name" value="MEMBRANE PROTEIN"/>
    <property type="match status" value="1"/>
</dbReference>
<reference evidence="9 10" key="1">
    <citation type="submission" date="2024-09" db="EMBL/GenBank/DDBJ databases">
        <title>Draft genome sequence of Candidatus Magnetaquicoccaceae bacterium FCR-1.</title>
        <authorList>
            <person name="Shimoshige H."/>
            <person name="Shimamura S."/>
            <person name="Taoka A."/>
            <person name="Kobayashi H."/>
            <person name="Maekawa T."/>
        </authorList>
    </citation>
    <scope>NUCLEOTIDE SEQUENCE [LARGE SCALE GENOMIC DNA]</scope>
    <source>
        <strain evidence="9 10">FCR-1</strain>
    </source>
</reference>
<proteinExistence type="predicted"/>
<dbReference type="Pfam" id="PF06271">
    <property type="entry name" value="RDD"/>
    <property type="match status" value="1"/>
</dbReference>
<evidence type="ECO:0000313" key="10">
    <source>
        <dbReference type="Proteomes" id="UP001628193"/>
    </source>
</evidence>
<keyword evidence="3 6" id="KW-0812">Transmembrane</keyword>
<feature type="transmembrane region" description="Helical" evidence="6">
    <location>
        <begin position="89"/>
        <end position="109"/>
    </location>
</feature>
<evidence type="ECO:0000256" key="5">
    <source>
        <dbReference type="ARBA" id="ARBA00023136"/>
    </source>
</evidence>
<name>A0ABQ0C6R5_9PROT</name>
<keyword evidence="10" id="KW-1185">Reference proteome</keyword>
<evidence type="ECO:0000256" key="6">
    <source>
        <dbReference type="SAM" id="Phobius"/>
    </source>
</evidence>
<dbReference type="InterPro" id="IPR026870">
    <property type="entry name" value="Zinc_ribbon_dom"/>
</dbReference>
<dbReference type="Pfam" id="PF13240">
    <property type="entry name" value="Zn_Ribbon_1"/>
    <property type="match status" value="1"/>
</dbReference>
<evidence type="ECO:0000259" key="7">
    <source>
        <dbReference type="Pfam" id="PF06271"/>
    </source>
</evidence>